<gene>
    <name evidence="7" type="ORF">ACFQDH_19925</name>
</gene>
<keyword evidence="4" id="KW-0411">Iron-sulfur</keyword>
<reference evidence="8" key="1">
    <citation type="journal article" date="2019" name="Int. J. Syst. Evol. Microbiol.">
        <title>The Global Catalogue of Microorganisms (GCM) 10K type strain sequencing project: providing services to taxonomists for standard genome sequencing and annotation.</title>
        <authorList>
            <consortium name="The Broad Institute Genomics Platform"/>
            <consortium name="The Broad Institute Genome Sequencing Center for Infectious Disease"/>
            <person name="Wu L."/>
            <person name="Ma J."/>
        </authorList>
    </citation>
    <scope>NUCLEOTIDE SEQUENCE [LARGE SCALE GENOMIC DNA]</scope>
    <source>
        <strain evidence="8">CCUG 58127</strain>
    </source>
</reference>
<evidence type="ECO:0000256" key="3">
    <source>
        <dbReference type="ARBA" id="ARBA00023004"/>
    </source>
</evidence>
<dbReference type="Proteomes" id="UP001596298">
    <property type="component" value="Unassembled WGS sequence"/>
</dbReference>
<dbReference type="Gene3D" id="3.30.300.130">
    <property type="entry name" value="Fe-S cluster assembly (FSCA)"/>
    <property type="match status" value="1"/>
</dbReference>
<dbReference type="SUPFAM" id="SSF117916">
    <property type="entry name" value="Fe-S cluster assembly (FSCA) domain-like"/>
    <property type="match status" value="1"/>
</dbReference>
<protein>
    <submittedName>
        <fullName evidence="7">NifU family protein</fullName>
    </submittedName>
</protein>
<evidence type="ECO:0000313" key="7">
    <source>
        <dbReference type="EMBL" id="MFC6707450.1"/>
    </source>
</evidence>
<comment type="function">
    <text evidence="5">May be involved in the formation or repair of [Fe-S] clusters present in iron-sulfur proteins.</text>
</comment>
<dbReference type="InterPro" id="IPR001075">
    <property type="entry name" value="NIF_FeS_clus_asmbl_NifU_C"/>
</dbReference>
<evidence type="ECO:0000256" key="5">
    <source>
        <dbReference type="ARBA" id="ARBA00049958"/>
    </source>
</evidence>
<dbReference type="InterPro" id="IPR034904">
    <property type="entry name" value="FSCA_dom_sf"/>
</dbReference>
<dbReference type="SUPFAM" id="SSF50022">
    <property type="entry name" value="ISP domain"/>
    <property type="match status" value="1"/>
</dbReference>
<sequence>MSRHDLLVLSGRVDTLLDQIGDLEDAAAQERAEGLVRAVMDLYAAGLTRMVELAEDSPLLRAMADDELVGGLLLLHDLHPDDVDTRIQAALDRVRPYLGSHAGGIDYLGVDGEGVAHLTLQGSCNGCPSSSVTVTLSVETAVLEAAPEVTSVDVVGLVAAEPSPPLLQIELRPGLRSGRAATAEDRSVQWSPGDWEHLDVSPGPGELRTADVAGTPLVVAGCGDTAYAYLDRCPSCQGSLAGARLVAEVLSCPSCESRYDIRRAGSSVDGSGKHLTPLPLLPDEVGWKVAAPTGAPV</sequence>
<dbReference type="InterPro" id="IPR036922">
    <property type="entry name" value="Rieske_2Fe-2S_sf"/>
</dbReference>
<dbReference type="PANTHER" id="PTHR11178">
    <property type="entry name" value="IRON-SULFUR CLUSTER SCAFFOLD PROTEIN NFU-RELATED"/>
    <property type="match status" value="1"/>
</dbReference>
<evidence type="ECO:0000259" key="6">
    <source>
        <dbReference type="PROSITE" id="PS51296"/>
    </source>
</evidence>
<evidence type="ECO:0000313" key="8">
    <source>
        <dbReference type="Proteomes" id="UP001596298"/>
    </source>
</evidence>
<evidence type="ECO:0000256" key="2">
    <source>
        <dbReference type="ARBA" id="ARBA00022723"/>
    </source>
</evidence>
<proteinExistence type="predicted"/>
<feature type="domain" description="Rieske" evidence="6">
    <location>
        <begin position="192"/>
        <end position="289"/>
    </location>
</feature>
<keyword evidence="2" id="KW-0479">Metal-binding</keyword>
<comment type="caution">
    <text evidence="7">The sequence shown here is derived from an EMBL/GenBank/DDBJ whole genome shotgun (WGS) entry which is preliminary data.</text>
</comment>
<evidence type="ECO:0000256" key="1">
    <source>
        <dbReference type="ARBA" id="ARBA00022714"/>
    </source>
</evidence>
<keyword evidence="8" id="KW-1185">Reference proteome</keyword>
<dbReference type="EMBL" id="JBHSWH010000001">
    <property type="protein sequence ID" value="MFC6707450.1"/>
    <property type="molecule type" value="Genomic_DNA"/>
</dbReference>
<dbReference type="PROSITE" id="PS51296">
    <property type="entry name" value="RIESKE"/>
    <property type="match status" value="1"/>
</dbReference>
<dbReference type="RefSeq" id="WP_382404120.1">
    <property type="nucleotide sequence ID" value="NZ_JBHSWH010000001.1"/>
</dbReference>
<keyword evidence="3" id="KW-0408">Iron</keyword>
<keyword evidence="1" id="KW-0001">2Fe-2S</keyword>
<dbReference type="InterPro" id="IPR017941">
    <property type="entry name" value="Rieske_2Fe-2S"/>
</dbReference>
<evidence type="ECO:0000256" key="4">
    <source>
        <dbReference type="ARBA" id="ARBA00023014"/>
    </source>
</evidence>
<accession>A0ABW2AKR3</accession>
<organism evidence="7 8">
    <name type="scientific">Flexivirga alba</name>
    <dbReference type="NCBI Taxonomy" id="702742"/>
    <lineage>
        <taxon>Bacteria</taxon>
        <taxon>Bacillati</taxon>
        <taxon>Actinomycetota</taxon>
        <taxon>Actinomycetes</taxon>
        <taxon>Micrococcales</taxon>
        <taxon>Dermacoccaceae</taxon>
        <taxon>Flexivirga</taxon>
    </lineage>
</organism>
<dbReference type="Gene3D" id="2.102.10.10">
    <property type="entry name" value="Rieske [2Fe-2S] iron-sulphur domain"/>
    <property type="match status" value="1"/>
</dbReference>
<dbReference type="Pfam" id="PF01106">
    <property type="entry name" value="NifU"/>
    <property type="match status" value="1"/>
</dbReference>
<name>A0ABW2AKR3_9MICO</name>